<dbReference type="PANTHER" id="PTHR30289:SF1">
    <property type="entry name" value="PEBP (PHOSPHATIDYLETHANOLAMINE-BINDING PROTEIN) FAMILY PROTEIN"/>
    <property type="match status" value="1"/>
</dbReference>
<keyword evidence="3" id="KW-0649">Protein kinase inhibitor</keyword>
<dbReference type="GO" id="GO:0004860">
    <property type="term" value="F:protein kinase inhibitor activity"/>
    <property type="evidence" value="ECO:0007669"/>
    <property type="project" value="UniProtKB-KW"/>
</dbReference>
<dbReference type="EMBL" id="JAHOPC010000004">
    <property type="protein sequence ID" value="MBU8866386.1"/>
    <property type="molecule type" value="Genomic_DNA"/>
</dbReference>
<feature type="region of interest" description="Disordered" evidence="2">
    <location>
        <begin position="1"/>
        <end position="55"/>
    </location>
</feature>
<dbReference type="Proteomes" id="UP000824166">
    <property type="component" value="Unassembled WGS sequence"/>
</dbReference>
<evidence type="ECO:0000256" key="2">
    <source>
        <dbReference type="SAM" id="MobiDB-lite"/>
    </source>
</evidence>
<gene>
    <name evidence="3" type="ORF">KSW38_08800</name>
</gene>
<evidence type="ECO:0000256" key="1">
    <source>
        <dbReference type="ARBA" id="ARBA00007120"/>
    </source>
</evidence>
<dbReference type="RefSeq" id="WP_216924306.1">
    <property type="nucleotide sequence ID" value="NZ_JAHOPC010000004.1"/>
</dbReference>
<dbReference type="CDD" id="cd00865">
    <property type="entry name" value="PEBP_bact_arch"/>
    <property type="match status" value="1"/>
</dbReference>
<dbReference type="NCBIfam" id="TIGR00481">
    <property type="entry name" value="YbhB/YbcL family Raf kinase inhibitor-like protein"/>
    <property type="match status" value="1"/>
</dbReference>
<evidence type="ECO:0000313" key="4">
    <source>
        <dbReference type="Proteomes" id="UP000824166"/>
    </source>
</evidence>
<accession>A0ABS6I3R2</accession>
<evidence type="ECO:0000313" key="3">
    <source>
        <dbReference type="EMBL" id="MBU8866386.1"/>
    </source>
</evidence>
<comment type="caution">
    <text evidence="3">The sequence shown here is derived from an EMBL/GenBank/DDBJ whole genome shotgun (WGS) entry which is preliminary data.</text>
</comment>
<dbReference type="Pfam" id="PF01161">
    <property type="entry name" value="PBP"/>
    <property type="match status" value="1"/>
</dbReference>
<name>A0ABS6I3R2_9MICC</name>
<proteinExistence type="inferred from homology"/>
<organism evidence="3 4">
    <name type="scientific">Paenarthrobacter aromaticivorans</name>
    <dbReference type="NCBI Taxonomy" id="2849150"/>
    <lineage>
        <taxon>Bacteria</taxon>
        <taxon>Bacillati</taxon>
        <taxon>Actinomycetota</taxon>
        <taxon>Actinomycetes</taxon>
        <taxon>Micrococcales</taxon>
        <taxon>Micrococcaceae</taxon>
        <taxon>Paenarthrobacter</taxon>
    </lineage>
</organism>
<keyword evidence="4" id="KW-1185">Reference proteome</keyword>
<dbReference type="InterPro" id="IPR008914">
    <property type="entry name" value="PEBP"/>
</dbReference>
<protein>
    <submittedName>
        <fullName evidence="3">YbhB/YbcL family Raf kinase inhibitor-like protein</fullName>
    </submittedName>
</protein>
<dbReference type="InterPro" id="IPR005247">
    <property type="entry name" value="YbhB_YbcL/LppC-like"/>
</dbReference>
<dbReference type="PANTHER" id="PTHR30289">
    <property type="entry name" value="UNCHARACTERIZED PROTEIN YBCL-RELATED"/>
    <property type="match status" value="1"/>
</dbReference>
<comment type="similarity">
    <text evidence="1">Belongs to the UPF0098 family.</text>
</comment>
<sequence>MKDHDPSAVTPAPELQVASESFNDGDTLGPDQRSGILGAGGKDMSPQLSWSGAPEGTRSFAVTMWDPDAPDPGGYWHWAVLNIPPEVSSVPAGSGGQDGHALPAGAFQLKNDGGRSGYVGAAPPRGHGPHRYIVAVHALDVEDLGIEKDSDARILASALPAHTLARGTITGMFER</sequence>
<reference evidence="3 4" key="1">
    <citation type="submission" date="2021-06" db="EMBL/GenBank/DDBJ databases">
        <authorList>
            <person name="Jeong J.W."/>
        </authorList>
    </citation>
    <scope>NUCLEOTIDE SEQUENCE [LARGE SCALE GENOMIC DNA]</scope>
    <source>
        <strain evidence="3 4">MMS21-TAE1-1</strain>
    </source>
</reference>